<dbReference type="SMART" id="SM00388">
    <property type="entry name" value="HisKA"/>
    <property type="match status" value="1"/>
</dbReference>
<evidence type="ECO:0000256" key="1">
    <source>
        <dbReference type="ARBA" id="ARBA00000085"/>
    </source>
</evidence>
<evidence type="ECO:0000256" key="6">
    <source>
        <dbReference type="ARBA" id="ARBA00022777"/>
    </source>
</evidence>
<dbReference type="SUPFAM" id="SSF55874">
    <property type="entry name" value="ATPase domain of HSP90 chaperone/DNA topoisomerase II/histidine kinase"/>
    <property type="match status" value="1"/>
</dbReference>
<accession>A0ABT2KZT9</accession>
<feature type="domain" description="Histidine kinase" evidence="10">
    <location>
        <begin position="164"/>
        <end position="378"/>
    </location>
</feature>
<keyword evidence="3" id="KW-0597">Phosphoprotein</keyword>
<feature type="compositionally biased region" description="Basic residues" evidence="9">
    <location>
        <begin position="9"/>
        <end position="29"/>
    </location>
</feature>
<keyword evidence="8" id="KW-0902">Two-component regulatory system</keyword>
<proteinExistence type="predicted"/>
<dbReference type="Gene3D" id="3.30.565.10">
    <property type="entry name" value="Histidine kinase-like ATPase, C-terminal domain"/>
    <property type="match status" value="1"/>
</dbReference>
<dbReference type="SUPFAM" id="SSF47384">
    <property type="entry name" value="Homodimeric domain of signal transducing histidine kinase"/>
    <property type="match status" value="1"/>
</dbReference>
<dbReference type="EC" id="2.7.13.3" evidence="2"/>
<dbReference type="GO" id="GO:0016301">
    <property type="term" value="F:kinase activity"/>
    <property type="evidence" value="ECO:0007669"/>
    <property type="project" value="UniProtKB-KW"/>
</dbReference>
<feature type="region of interest" description="Disordered" evidence="9">
    <location>
        <begin position="1"/>
        <end position="29"/>
    </location>
</feature>
<dbReference type="PANTHER" id="PTHR43711">
    <property type="entry name" value="TWO-COMPONENT HISTIDINE KINASE"/>
    <property type="match status" value="1"/>
</dbReference>
<dbReference type="CDD" id="cd00075">
    <property type="entry name" value="HATPase"/>
    <property type="match status" value="1"/>
</dbReference>
<dbReference type="Proteomes" id="UP001206821">
    <property type="component" value="Unassembled WGS sequence"/>
</dbReference>
<keyword evidence="12" id="KW-1185">Reference proteome</keyword>
<evidence type="ECO:0000256" key="8">
    <source>
        <dbReference type="ARBA" id="ARBA00023012"/>
    </source>
</evidence>
<comment type="caution">
    <text evidence="11">The sequence shown here is derived from an EMBL/GenBank/DDBJ whole genome shotgun (WGS) entry which is preliminary data.</text>
</comment>
<dbReference type="InterPro" id="IPR050736">
    <property type="entry name" value="Sensor_HK_Regulatory"/>
</dbReference>
<dbReference type="PANTHER" id="PTHR43711:SF1">
    <property type="entry name" value="HISTIDINE KINASE 1"/>
    <property type="match status" value="1"/>
</dbReference>
<keyword evidence="6 11" id="KW-0418">Kinase</keyword>
<dbReference type="InterPro" id="IPR003661">
    <property type="entry name" value="HisK_dim/P_dom"/>
</dbReference>
<dbReference type="InterPro" id="IPR005467">
    <property type="entry name" value="His_kinase_dom"/>
</dbReference>
<dbReference type="InterPro" id="IPR004358">
    <property type="entry name" value="Sig_transdc_His_kin-like_C"/>
</dbReference>
<evidence type="ECO:0000256" key="9">
    <source>
        <dbReference type="SAM" id="MobiDB-lite"/>
    </source>
</evidence>
<dbReference type="InterPro" id="IPR036097">
    <property type="entry name" value="HisK_dim/P_sf"/>
</dbReference>
<dbReference type="PRINTS" id="PR00344">
    <property type="entry name" value="BCTRLSENSOR"/>
</dbReference>
<dbReference type="SMART" id="SM00387">
    <property type="entry name" value="HATPase_c"/>
    <property type="match status" value="1"/>
</dbReference>
<dbReference type="InterPro" id="IPR003594">
    <property type="entry name" value="HATPase_dom"/>
</dbReference>
<evidence type="ECO:0000259" key="10">
    <source>
        <dbReference type="PROSITE" id="PS50109"/>
    </source>
</evidence>
<dbReference type="Pfam" id="PF00512">
    <property type="entry name" value="HisKA"/>
    <property type="match status" value="1"/>
</dbReference>
<evidence type="ECO:0000256" key="7">
    <source>
        <dbReference type="ARBA" id="ARBA00022840"/>
    </source>
</evidence>
<dbReference type="Gene3D" id="1.10.287.130">
    <property type="match status" value="1"/>
</dbReference>
<evidence type="ECO:0000256" key="4">
    <source>
        <dbReference type="ARBA" id="ARBA00022679"/>
    </source>
</evidence>
<gene>
    <name evidence="11" type="ORF">NQG31_12835</name>
</gene>
<dbReference type="CDD" id="cd00082">
    <property type="entry name" value="HisKA"/>
    <property type="match status" value="1"/>
</dbReference>
<organism evidence="11 12">
    <name type="scientific">Exiguobacterium alkaliphilum</name>
    <dbReference type="NCBI Taxonomy" id="1428684"/>
    <lineage>
        <taxon>Bacteria</taxon>
        <taxon>Bacillati</taxon>
        <taxon>Bacillota</taxon>
        <taxon>Bacilli</taxon>
        <taxon>Bacillales</taxon>
        <taxon>Bacillales Family XII. Incertae Sedis</taxon>
        <taxon>Exiguobacterium</taxon>
    </lineage>
</organism>
<evidence type="ECO:0000256" key="2">
    <source>
        <dbReference type="ARBA" id="ARBA00012438"/>
    </source>
</evidence>
<keyword evidence="4" id="KW-0808">Transferase</keyword>
<dbReference type="PROSITE" id="PS50109">
    <property type="entry name" value="HIS_KIN"/>
    <property type="match status" value="1"/>
</dbReference>
<evidence type="ECO:0000256" key="5">
    <source>
        <dbReference type="ARBA" id="ARBA00022741"/>
    </source>
</evidence>
<name>A0ABT2KZT9_9BACL</name>
<keyword evidence="7" id="KW-0067">ATP-binding</keyword>
<protein>
    <recommendedName>
        <fullName evidence="2">histidine kinase</fullName>
        <ecNumber evidence="2">2.7.13.3</ecNumber>
    </recommendedName>
</protein>
<evidence type="ECO:0000256" key="3">
    <source>
        <dbReference type="ARBA" id="ARBA00022553"/>
    </source>
</evidence>
<dbReference type="EMBL" id="JANIEK010000067">
    <property type="protein sequence ID" value="MCT4796432.1"/>
    <property type="molecule type" value="Genomic_DNA"/>
</dbReference>
<comment type="catalytic activity">
    <reaction evidence="1">
        <text>ATP + protein L-histidine = ADP + protein N-phospho-L-histidine.</text>
        <dbReference type="EC" id="2.7.13.3"/>
    </reaction>
</comment>
<dbReference type="InterPro" id="IPR036890">
    <property type="entry name" value="HATPase_C_sf"/>
</dbReference>
<reference evidence="11 12" key="1">
    <citation type="submission" date="2022-07" db="EMBL/GenBank/DDBJ databases">
        <title>Genomic and pangenome structural analysis of the polyextremophile Exiguobacterium.</title>
        <authorList>
            <person name="Shen L."/>
        </authorList>
    </citation>
    <scope>NUCLEOTIDE SEQUENCE [LARGE SCALE GENOMIC DNA]</scope>
    <source>
        <strain evidence="11 12">12_1</strain>
    </source>
</reference>
<evidence type="ECO:0000313" key="12">
    <source>
        <dbReference type="Proteomes" id="UP001206821"/>
    </source>
</evidence>
<keyword evidence="5" id="KW-0547">Nucleotide-binding</keyword>
<dbReference type="Pfam" id="PF02518">
    <property type="entry name" value="HATPase_c"/>
    <property type="match status" value="1"/>
</dbReference>
<sequence>MERKQFYPSRRHHHRNGGKRPLSAKRTRPPHSFPIASIVEEAQDAICYIDFTRNHLYSNEELRAMCPAMVTRRFEDVTALTAFFFARFEENGADLDAIAPVWQEMLDNRFLGCPNMDAHRLHLGERVIQLIFNFTNTPRGVFIMWRDETETILFEEQKDAFLAELSHDFRTPLTAINGYAELLMYRHTDDEKTHAMLTLVKQEAERLERLVDNFLDYQRVSYSEELLTRQPIDLSRLLESIVSSYDATSANHRVTLSTPESATIEADQDKLLQLVHNLVGNAIKYSPNGGTIDVSVTDEDGTLVLSVKDSGIGIPEEALPYIFDEYYRVDSDAHRPIKGTGLGLRICKRIAEAHGWGIHADSVYGEGTTFAIYLYSPIATNQPVHD</sequence>
<dbReference type="RefSeq" id="WP_081852630.1">
    <property type="nucleotide sequence ID" value="NZ_JANIEK010000067.1"/>
</dbReference>
<evidence type="ECO:0000313" key="11">
    <source>
        <dbReference type="EMBL" id="MCT4796432.1"/>
    </source>
</evidence>